<comment type="subcellular location">
    <subcellularLocation>
        <location evidence="2">Cell membrane</location>
        <topology evidence="2">Multi-pass membrane protein</topology>
    </subcellularLocation>
</comment>
<evidence type="ECO:0000256" key="9">
    <source>
        <dbReference type="SAM" id="MobiDB-lite"/>
    </source>
</evidence>
<comment type="catalytic activity">
    <reaction evidence="8">
        <text>fluoride(in) = fluoride(out)</text>
        <dbReference type="Rhea" id="RHEA:76159"/>
        <dbReference type="ChEBI" id="CHEBI:17051"/>
    </reaction>
    <physiologicalReaction direction="left-to-right" evidence="8">
        <dbReference type="Rhea" id="RHEA:76160"/>
    </physiologicalReaction>
</comment>
<feature type="transmembrane region" description="Helical" evidence="10">
    <location>
        <begin position="111"/>
        <end position="133"/>
    </location>
</feature>
<feature type="region of interest" description="Disordered" evidence="9">
    <location>
        <begin position="1"/>
        <end position="41"/>
    </location>
</feature>
<feature type="compositionally biased region" description="Basic and acidic residues" evidence="9">
    <location>
        <begin position="24"/>
        <end position="41"/>
    </location>
</feature>
<feature type="compositionally biased region" description="Acidic residues" evidence="9">
    <location>
        <begin position="12"/>
        <end position="23"/>
    </location>
</feature>
<evidence type="ECO:0000256" key="5">
    <source>
        <dbReference type="ARBA" id="ARBA00022989"/>
    </source>
</evidence>
<name>A0A8H6MAT3_9AGAR</name>
<comment type="caution">
    <text evidence="11">The sequence shown here is derived from an EMBL/GenBank/DDBJ whole genome shotgun (WGS) entry which is preliminary data.</text>
</comment>
<dbReference type="EMBL" id="JACGCI010000008">
    <property type="protein sequence ID" value="KAF6762303.1"/>
    <property type="molecule type" value="Genomic_DNA"/>
</dbReference>
<dbReference type="Pfam" id="PF02537">
    <property type="entry name" value="CRCB"/>
    <property type="match status" value="2"/>
</dbReference>
<gene>
    <name evidence="11" type="ORF">DFP72DRAFT_601698</name>
</gene>
<dbReference type="PANTHER" id="PTHR28259:SF1">
    <property type="entry name" value="FLUORIDE EXPORT PROTEIN 1-RELATED"/>
    <property type="match status" value="1"/>
</dbReference>
<organism evidence="11 12">
    <name type="scientific">Ephemerocybe angulata</name>
    <dbReference type="NCBI Taxonomy" id="980116"/>
    <lineage>
        <taxon>Eukaryota</taxon>
        <taxon>Fungi</taxon>
        <taxon>Dikarya</taxon>
        <taxon>Basidiomycota</taxon>
        <taxon>Agaricomycotina</taxon>
        <taxon>Agaricomycetes</taxon>
        <taxon>Agaricomycetidae</taxon>
        <taxon>Agaricales</taxon>
        <taxon>Agaricineae</taxon>
        <taxon>Psathyrellaceae</taxon>
        <taxon>Ephemerocybe</taxon>
    </lineage>
</organism>
<feature type="transmembrane region" description="Helical" evidence="10">
    <location>
        <begin position="215"/>
        <end position="235"/>
    </location>
</feature>
<dbReference type="GO" id="GO:0005886">
    <property type="term" value="C:plasma membrane"/>
    <property type="evidence" value="ECO:0007669"/>
    <property type="project" value="UniProtKB-SubCell"/>
</dbReference>
<dbReference type="InterPro" id="IPR003691">
    <property type="entry name" value="FluC"/>
</dbReference>
<dbReference type="OrthoDB" id="409792at2759"/>
<feature type="transmembrane region" description="Helical" evidence="10">
    <location>
        <begin position="84"/>
        <end position="104"/>
    </location>
</feature>
<sequence>MVDTSSSRNADDLEDQAAEVVDAEETHRAETIDRPPDEDQDIRKSKVYKPYDLAVVLILAPASILGVLGRLGTSSLTTYDGSSVFALAYVQGIGCLVMGFGLSLKEPLGRYYGPFYTAITTGFCGSFTTFSGWQLDIFNSWINASDYRRGGLRDVSFPIPPLRHELTHVQFINGIGISTITLSLSLASISFGATLGQLAEPYLKFPRFPPKWQRYSITVISALVYGASIVTFFLLSDSFRHQATAALIFSYPGTLTRYFLSTVLNPRYRALPSGTLAANILGTALLAAFQVLQNVNSPVSPYACTVLQGLKDGYCGCLTTVSTFAAEVRDLGRWKACRYVVVSWVLGQLMMLLILGPSYWTGHAQERITCRFQ</sequence>
<dbReference type="PANTHER" id="PTHR28259">
    <property type="entry name" value="FLUORIDE EXPORT PROTEIN 1-RELATED"/>
    <property type="match status" value="1"/>
</dbReference>
<keyword evidence="3" id="KW-1003">Cell membrane</keyword>
<accession>A0A8H6MAT3</accession>
<evidence type="ECO:0000256" key="6">
    <source>
        <dbReference type="ARBA" id="ARBA00023136"/>
    </source>
</evidence>
<dbReference type="Proteomes" id="UP000521943">
    <property type="component" value="Unassembled WGS sequence"/>
</dbReference>
<evidence type="ECO:0000256" key="10">
    <source>
        <dbReference type="SAM" id="Phobius"/>
    </source>
</evidence>
<evidence type="ECO:0000256" key="4">
    <source>
        <dbReference type="ARBA" id="ARBA00022692"/>
    </source>
</evidence>
<dbReference type="AlphaFoldDB" id="A0A8H6MAT3"/>
<evidence type="ECO:0000256" key="1">
    <source>
        <dbReference type="ARBA" id="ARBA00002598"/>
    </source>
</evidence>
<feature type="transmembrane region" description="Helical" evidence="10">
    <location>
        <begin position="171"/>
        <end position="195"/>
    </location>
</feature>
<feature type="transmembrane region" description="Helical" evidence="10">
    <location>
        <begin position="241"/>
        <end position="260"/>
    </location>
</feature>
<evidence type="ECO:0000256" key="2">
    <source>
        <dbReference type="ARBA" id="ARBA00004651"/>
    </source>
</evidence>
<comment type="function">
    <text evidence="1">Fluoride channel required for the rapid expulsion of cytoplasmic fluoride.</text>
</comment>
<dbReference type="GO" id="GO:1903425">
    <property type="term" value="F:fluoride transmembrane transporter activity"/>
    <property type="evidence" value="ECO:0007669"/>
    <property type="project" value="TreeGrafter"/>
</dbReference>
<comment type="similarity">
    <text evidence="7">Belongs to the fluoride channel Fluc/FEX (TC 1.A.43) family.</text>
</comment>
<feature type="transmembrane region" description="Helical" evidence="10">
    <location>
        <begin position="339"/>
        <end position="360"/>
    </location>
</feature>
<evidence type="ECO:0000313" key="12">
    <source>
        <dbReference type="Proteomes" id="UP000521943"/>
    </source>
</evidence>
<proteinExistence type="inferred from homology"/>
<keyword evidence="5 10" id="KW-1133">Transmembrane helix</keyword>
<evidence type="ECO:0000256" key="8">
    <source>
        <dbReference type="ARBA" id="ARBA00035585"/>
    </source>
</evidence>
<protein>
    <submittedName>
        <fullName evidence="11">CrcB-like protein-domain-containing protein</fullName>
    </submittedName>
</protein>
<keyword evidence="4 10" id="KW-0812">Transmembrane</keyword>
<reference evidence="11 12" key="1">
    <citation type="submission" date="2020-07" db="EMBL/GenBank/DDBJ databases">
        <title>Comparative genomics of pyrophilous fungi reveals a link between fire events and developmental genes.</title>
        <authorList>
            <consortium name="DOE Joint Genome Institute"/>
            <person name="Steindorff A.S."/>
            <person name="Carver A."/>
            <person name="Calhoun S."/>
            <person name="Stillman K."/>
            <person name="Liu H."/>
            <person name="Lipzen A."/>
            <person name="Pangilinan J."/>
            <person name="Labutti K."/>
            <person name="Bruns T.D."/>
            <person name="Grigoriev I.V."/>
        </authorList>
    </citation>
    <scope>NUCLEOTIDE SEQUENCE [LARGE SCALE GENOMIC DNA]</scope>
    <source>
        <strain evidence="11 12">CBS 144469</strain>
    </source>
</reference>
<keyword evidence="12" id="KW-1185">Reference proteome</keyword>
<evidence type="ECO:0000313" key="11">
    <source>
        <dbReference type="EMBL" id="KAF6762303.1"/>
    </source>
</evidence>
<keyword evidence="6 10" id="KW-0472">Membrane</keyword>
<feature type="transmembrane region" description="Helical" evidence="10">
    <location>
        <begin position="53"/>
        <end position="72"/>
    </location>
</feature>
<evidence type="ECO:0000256" key="3">
    <source>
        <dbReference type="ARBA" id="ARBA00022475"/>
    </source>
</evidence>
<evidence type="ECO:0000256" key="7">
    <source>
        <dbReference type="ARBA" id="ARBA00035120"/>
    </source>
</evidence>